<dbReference type="Gene3D" id="1.25.40.10">
    <property type="entry name" value="Tetratricopeptide repeat domain"/>
    <property type="match status" value="1"/>
</dbReference>
<keyword evidence="4" id="KW-0998">Cell outer membrane</keyword>
<dbReference type="SUPFAM" id="SSF48452">
    <property type="entry name" value="TPR-like"/>
    <property type="match status" value="1"/>
</dbReference>
<keyword evidence="3" id="KW-0472">Membrane</keyword>
<name>A0ABU3P507_9BURK</name>
<keyword evidence="2" id="KW-0813">Transport</keyword>
<comment type="similarity">
    <text evidence="5">Belongs to the bacterial secretin family.</text>
</comment>
<dbReference type="InterPro" id="IPR050810">
    <property type="entry name" value="Bact_Secretion_Sys_Channel"/>
</dbReference>
<accession>A0ABU3P507</accession>
<dbReference type="PANTHER" id="PTHR30332">
    <property type="entry name" value="PROBABLE GENERAL SECRETION PATHWAY PROTEIN D"/>
    <property type="match status" value="1"/>
</dbReference>
<dbReference type="Pfam" id="PF00263">
    <property type="entry name" value="Secretin"/>
    <property type="match status" value="1"/>
</dbReference>
<dbReference type="InterPro" id="IPR001775">
    <property type="entry name" value="GspD/PilQ"/>
</dbReference>
<dbReference type="Proteomes" id="UP001246372">
    <property type="component" value="Unassembled WGS sequence"/>
</dbReference>
<proteinExistence type="inferred from homology"/>
<evidence type="ECO:0000256" key="4">
    <source>
        <dbReference type="ARBA" id="ARBA00023237"/>
    </source>
</evidence>
<dbReference type="PRINTS" id="PR00811">
    <property type="entry name" value="BCTERIALGSPD"/>
</dbReference>
<dbReference type="InterPro" id="IPR004846">
    <property type="entry name" value="T2SS/T3SS_dom"/>
</dbReference>
<organism evidence="7 8">
    <name type="scientific">Roseateles aquae</name>
    <dbReference type="NCBI Taxonomy" id="3077235"/>
    <lineage>
        <taxon>Bacteria</taxon>
        <taxon>Pseudomonadati</taxon>
        <taxon>Pseudomonadota</taxon>
        <taxon>Betaproteobacteria</taxon>
        <taxon>Burkholderiales</taxon>
        <taxon>Sphaerotilaceae</taxon>
        <taxon>Roseateles</taxon>
    </lineage>
</organism>
<evidence type="ECO:0000256" key="5">
    <source>
        <dbReference type="RuleBase" id="RU004003"/>
    </source>
</evidence>
<evidence type="ECO:0000256" key="2">
    <source>
        <dbReference type="ARBA" id="ARBA00022448"/>
    </source>
</evidence>
<evidence type="ECO:0000256" key="3">
    <source>
        <dbReference type="ARBA" id="ARBA00023136"/>
    </source>
</evidence>
<dbReference type="InterPro" id="IPR008965">
    <property type="entry name" value="CBM2/CBM3_carb-bd_dom_sf"/>
</dbReference>
<dbReference type="RefSeq" id="WP_315647870.1">
    <property type="nucleotide sequence ID" value="NZ_JAVXZY010000001.1"/>
</dbReference>
<reference evidence="7" key="1">
    <citation type="submission" date="2023-09" db="EMBL/GenBank/DDBJ databases">
        <title>Paucibacter sp. APW11 Genome sequencing and assembly.</title>
        <authorList>
            <person name="Kim I."/>
        </authorList>
    </citation>
    <scope>NUCLEOTIDE SEQUENCE</scope>
    <source>
        <strain evidence="7">APW11</strain>
    </source>
</reference>
<protein>
    <submittedName>
        <fullName evidence="7">Type IV pilus secretin PilQ</fullName>
    </submittedName>
</protein>
<evidence type="ECO:0000256" key="1">
    <source>
        <dbReference type="ARBA" id="ARBA00004370"/>
    </source>
</evidence>
<keyword evidence="8" id="KW-1185">Reference proteome</keyword>
<dbReference type="Gene3D" id="3.30.1370.120">
    <property type="match status" value="1"/>
</dbReference>
<evidence type="ECO:0000259" key="6">
    <source>
        <dbReference type="SMART" id="SM00965"/>
    </source>
</evidence>
<comment type="caution">
    <text evidence="7">The sequence shown here is derived from an EMBL/GenBank/DDBJ whole genome shotgun (WGS) entry which is preliminary data.</text>
</comment>
<sequence>MAAGAYEHGLRGLEEGLRQHPESVALRSGLVQARTEVALKLLSQAEAQLQAKQLDEAQRTLERADALDPGNARVRSLLAGLLVERRQSQALDEAQAQLARKQPEQALRTIASALKDNSRHAGLLALQHRIEGESRQQQLRQQLGGLAESRPISLDFRDASLRTVLDVVTRNSGINFILDKDIRPDARVTVFLRGARVEDALDLIIGTNQLAKKVIDDKTVLVYPNTPDKQREYQEQVLRVFYIASADAKGAAAFLKAMLKIRDPFVDERTNMVALRESPENIQLAERLIALYDAGEPEVLLDVEVLEVSSNRLSELGVALPNAFSLTALPPAGQANLTLGNVRDLTRDRITLGVGSATVHLRREVGDFTTLANPKIRARSKEKAKIMIGDKIPVVSATTGQAGFVADTVSYIDVGLKLEVEPTVYANDEVAMRIALEVSTLGTATKTQSGTLAYQIGTRNASTLLRLRDNETQLLAGLISKDEGSSATRVPGLGDLPALGRLFSNTTDTTKRTELVLAITPHVLRNIRQPDASETELWVGTDQMPRMRPIGGLGGQRATAPESATALAPAPMAAQPLAAEAGAASAVSTLQYRWIAPTEIRQGEVFDVQLLQDGNESLRGAMLELSFAPDKLQLLEATEGEFYKQDGAATSVSRAGGEGKDGHLRFGVMRNSATGMAGKGTALRLRFKALAAGAAELRLDAARPLLLRATELAPQLPAALTLQVR</sequence>
<feature type="domain" description="Secretin/TonB short N-terminal" evidence="6">
    <location>
        <begin position="174"/>
        <end position="225"/>
    </location>
</feature>
<dbReference type="Gene3D" id="2.60.40.680">
    <property type="match status" value="1"/>
</dbReference>
<evidence type="ECO:0000313" key="8">
    <source>
        <dbReference type="Proteomes" id="UP001246372"/>
    </source>
</evidence>
<dbReference type="InterPro" id="IPR011990">
    <property type="entry name" value="TPR-like_helical_dom_sf"/>
</dbReference>
<dbReference type="InterPro" id="IPR011662">
    <property type="entry name" value="Secretin/TonB_short_N"/>
</dbReference>
<comment type="subcellular location">
    <subcellularLocation>
        <location evidence="1">Membrane</location>
    </subcellularLocation>
</comment>
<dbReference type="PANTHER" id="PTHR30332:SF17">
    <property type="entry name" value="TYPE IV PILIATION SYSTEM PROTEIN DR_0774-RELATED"/>
    <property type="match status" value="1"/>
</dbReference>
<dbReference type="CDD" id="cd08547">
    <property type="entry name" value="Type_II_cohesin"/>
    <property type="match status" value="1"/>
</dbReference>
<dbReference type="SUPFAM" id="SSF49384">
    <property type="entry name" value="Carbohydrate-binding domain"/>
    <property type="match status" value="1"/>
</dbReference>
<dbReference type="InterPro" id="IPR038591">
    <property type="entry name" value="NolW-like_sf"/>
</dbReference>
<gene>
    <name evidence="7" type="ORF">RQP53_00025</name>
</gene>
<dbReference type="SMART" id="SM00965">
    <property type="entry name" value="STN"/>
    <property type="match status" value="1"/>
</dbReference>
<evidence type="ECO:0000313" key="7">
    <source>
        <dbReference type="EMBL" id="MDT8997653.1"/>
    </source>
</evidence>
<dbReference type="EMBL" id="JAVXZY010000001">
    <property type="protein sequence ID" value="MDT8997653.1"/>
    <property type="molecule type" value="Genomic_DNA"/>
</dbReference>